<keyword evidence="7" id="KW-1185">Reference proteome</keyword>
<dbReference type="Proteomes" id="UP000182841">
    <property type="component" value="Unassembled WGS sequence"/>
</dbReference>
<sequence length="353" mass="39877">MLRRLCTARETKLQLGSEPSTVGPAVEGLRIMRHARGKSRTARRRNPSRPAAGPRAKGCGPGRTLRRVTAKPRHVRTRPRVAHIQFLNCLPLYWGLVHTHTLLDLDLTRDTPEKLSEMIIDGRLDMGPVTLVEFLRNADDLVALPDIAVGCDGDVMSCEIVSRVPLDQLDGARVALGSTSRTSVRLAQLLLAERYGVRPEYYTCPPDLERMMKEADAAVVIGDVGLRAYLRQLPEQDLQVHDLGRLWKEWTGLPFVFAVWAVRRDFLERAPETVRETHRAFLASRDLAMEQVDQVAEHAARYEIFEPATLERYFTTLDFRFGERQLEGVVEFARRTGATTGFSPDVRVETLRS</sequence>
<comment type="catalytic activity">
    <reaction evidence="4">
        <text>chorismate = 3-[(1-carboxyvinyl)-oxy]benzoate + H2O</text>
        <dbReference type="Rhea" id="RHEA:40051"/>
        <dbReference type="ChEBI" id="CHEBI:15377"/>
        <dbReference type="ChEBI" id="CHEBI:29748"/>
        <dbReference type="ChEBI" id="CHEBI:76981"/>
        <dbReference type="EC" id="4.2.1.151"/>
    </reaction>
</comment>
<reference evidence="7" key="1">
    <citation type="submission" date="2016-10" db="EMBL/GenBank/DDBJ databases">
        <authorList>
            <person name="Varghese N."/>
            <person name="Submissions S."/>
        </authorList>
    </citation>
    <scope>NUCLEOTIDE SEQUENCE [LARGE SCALE GENOMIC DNA]</scope>
    <source>
        <strain evidence="7">CGMCC 4.6825</strain>
    </source>
</reference>
<accession>A0A1H9WST0</accession>
<dbReference type="SUPFAM" id="SSF53850">
    <property type="entry name" value="Periplasmic binding protein-like II"/>
    <property type="match status" value="1"/>
</dbReference>
<comment type="function">
    <text evidence="4">Catalyzes the dehydration of chorismate into 3-[(1-carboxyvinyl)oxy]benzoate, a step in the biosynthesis of menaquinone (MK, vitamin K2).</text>
</comment>
<comment type="pathway">
    <text evidence="1 4">Quinol/quinone metabolism; menaquinone biosynthesis.</text>
</comment>
<protein>
    <recommendedName>
        <fullName evidence="4">Chorismate dehydratase</fullName>
        <ecNumber evidence="4">4.2.1.151</ecNumber>
    </recommendedName>
    <alternativeName>
        <fullName evidence="4">Menaquinone biosynthetic enzyme MqnA</fullName>
    </alternativeName>
</protein>
<dbReference type="Pfam" id="PF02621">
    <property type="entry name" value="VitK2_biosynth"/>
    <property type="match status" value="1"/>
</dbReference>
<organism evidence="6 7">
    <name type="scientific">Streptomyces qinglanensis</name>
    <dbReference type="NCBI Taxonomy" id="943816"/>
    <lineage>
        <taxon>Bacteria</taxon>
        <taxon>Bacillati</taxon>
        <taxon>Actinomycetota</taxon>
        <taxon>Actinomycetes</taxon>
        <taxon>Kitasatosporales</taxon>
        <taxon>Streptomycetaceae</taxon>
        <taxon>Streptomyces</taxon>
    </lineage>
</organism>
<evidence type="ECO:0000313" key="6">
    <source>
        <dbReference type="EMBL" id="SES36988.1"/>
    </source>
</evidence>
<gene>
    <name evidence="4" type="primary">mqnA</name>
    <name evidence="6" type="ORF">SAMN05421870_12085</name>
</gene>
<dbReference type="EC" id="4.2.1.151" evidence="4"/>
<dbReference type="HAMAP" id="MF_00995">
    <property type="entry name" value="MqnA"/>
    <property type="match status" value="1"/>
</dbReference>
<evidence type="ECO:0000256" key="2">
    <source>
        <dbReference type="ARBA" id="ARBA00022428"/>
    </source>
</evidence>
<dbReference type="GO" id="GO:0016836">
    <property type="term" value="F:hydro-lyase activity"/>
    <property type="evidence" value="ECO:0007669"/>
    <property type="project" value="UniProtKB-UniRule"/>
</dbReference>
<dbReference type="EMBL" id="FOGO01000020">
    <property type="protein sequence ID" value="SES36988.1"/>
    <property type="molecule type" value="Genomic_DNA"/>
</dbReference>
<dbReference type="CDD" id="cd13634">
    <property type="entry name" value="PBP2_Sco4506"/>
    <property type="match status" value="1"/>
</dbReference>
<feature type="region of interest" description="Disordered" evidence="5">
    <location>
        <begin position="35"/>
        <end position="62"/>
    </location>
</feature>
<dbReference type="AlphaFoldDB" id="A0A1H9WST0"/>
<dbReference type="UniPathway" id="UPA00079"/>
<keyword evidence="2 4" id="KW-0474">Menaquinone biosynthesis</keyword>
<dbReference type="PANTHER" id="PTHR37690:SF1">
    <property type="entry name" value="CHORISMATE DEHYDRATASE"/>
    <property type="match status" value="1"/>
</dbReference>
<comment type="similarity">
    <text evidence="4">Belongs to the MqnA/MqnD family. MqnA subfamily.</text>
</comment>
<evidence type="ECO:0000256" key="5">
    <source>
        <dbReference type="SAM" id="MobiDB-lite"/>
    </source>
</evidence>
<dbReference type="PANTHER" id="PTHR37690">
    <property type="entry name" value="CHORISMATE DEHYDRATASE"/>
    <property type="match status" value="1"/>
</dbReference>
<evidence type="ECO:0000256" key="4">
    <source>
        <dbReference type="HAMAP-Rule" id="MF_00995"/>
    </source>
</evidence>
<dbReference type="STRING" id="943816.AN217_27100"/>
<dbReference type="GO" id="GO:0009234">
    <property type="term" value="P:menaquinone biosynthetic process"/>
    <property type="evidence" value="ECO:0007669"/>
    <property type="project" value="UniProtKB-UniRule"/>
</dbReference>
<proteinExistence type="inferred from homology"/>
<name>A0A1H9WST0_9ACTN</name>
<dbReference type="InterPro" id="IPR003773">
    <property type="entry name" value="Menaquinone_biosynth"/>
</dbReference>
<evidence type="ECO:0000256" key="1">
    <source>
        <dbReference type="ARBA" id="ARBA00004863"/>
    </source>
</evidence>
<dbReference type="Gene3D" id="3.40.190.10">
    <property type="entry name" value="Periplasmic binding protein-like II"/>
    <property type="match status" value="2"/>
</dbReference>
<evidence type="ECO:0000313" key="7">
    <source>
        <dbReference type="Proteomes" id="UP000182841"/>
    </source>
</evidence>
<keyword evidence="3 4" id="KW-0456">Lyase</keyword>
<evidence type="ECO:0000256" key="3">
    <source>
        <dbReference type="ARBA" id="ARBA00023239"/>
    </source>
</evidence>
<dbReference type="InterPro" id="IPR030868">
    <property type="entry name" value="MqnA"/>
</dbReference>
<feature type="compositionally biased region" description="Basic residues" evidence="5">
    <location>
        <begin position="35"/>
        <end position="47"/>
    </location>
</feature>